<dbReference type="Proteomes" id="UP001179952">
    <property type="component" value="Unassembled WGS sequence"/>
</dbReference>
<reference evidence="1" key="2">
    <citation type="submission" date="2023-06" db="EMBL/GenBank/DDBJ databases">
        <authorList>
            <person name="Ma L."/>
            <person name="Liu K.-W."/>
            <person name="Li Z."/>
            <person name="Hsiao Y.-Y."/>
            <person name="Qi Y."/>
            <person name="Fu T."/>
            <person name="Tang G."/>
            <person name="Zhang D."/>
            <person name="Sun W.-H."/>
            <person name="Liu D.-K."/>
            <person name="Li Y."/>
            <person name="Chen G.-Z."/>
            <person name="Liu X.-D."/>
            <person name="Liao X.-Y."/>
            <person name="Jiang Y.-T."/>
            <person name="Yu X."/>
            <person name="Hao Y."/>
            <person name="Huang J."/>
            <person name="Zhao X.-W."/>
            <person name="Ke S."/>
            <person name="Chen Y.-Y."/>
            <person name="Wu W.-L."/>
            <person name="Hsu J.-L."/>
            <person name="Lin Y.-F."/>
            <person name="Huang M.-D."/>
            <person name="Li C.-Y."/>
            <person name="Huang L."/>
            <person name="Wang Z.-W."/>
            <person name="Zhao X."/>
            <person name="Zhong W.-Y."/>
            <person name="Peng D.-H."/>
            <person name="Ahmad S."/>
            <person name="Lan S."/>
            <person name="Zhang J.-S."/>
            <person name="Tsai W.-C."/>
            <person name="Van De Peer Y."/>
            <person name="Liu Z.-J."/>
        </authorList>
    </citation>
    <scope>NUCLEOTIDE SEQUENCE</scope>
    <source>
        <strain evidence="1">SCP</strain>
        <tissue evidence="1">Leaves</tissue>
    </source>
</reference>
<dbReference type="AlphaFoldDB" id="A0AAV8ZYF4"/>
<dbReference type="EMBL" id="JAUJYN010000041">
    <property type="protein sequence ID" value="KAK1257519.1"/>
    <property type="molecule type" value="Genomic_DNA"/>
</dbReference>
<reference evidence="1" key="1">
    <citation type="journal article" date="2023" name="Nat. Commun.">
        <title>Diploid and tetraploid genomes of Acorus and the evolution of monocots.</title>
        <authorList>
            <person name="Ma L."/>
            <person name="Liu K.W."/>
            <person name="Li Z."/>
            <person name="Hsiao Y.Y."/>
            <person name="Qi Y."/>
            <person name="Fu T."/>
            <person name="Tang G.D."/>
            <person name="Zhang D."/>
            <person name="Sun W.H."/>
            <person name="Liu D.K."/>
            <person name="Li Y."/>
            <person name="Chen G.Z."/>
            <person name="Liu X.D."/>
            <person name="Liao X.Y."/>
            <person name="Jiang Y.T."/>
            <person name="Yu X."/>
            <person name="Hao Y."/>
            <person name="Huang J."/>
            <person name="Zhao X.W."/>
            <person name="Ke S."/>
            <person name="Chen Y.Y."/>
            <person name="Wu W.L."/>
            <person name="Hsu J.L."/>
            <person name="Lin Y.F."/>
            <person name="Huang M.D."/>
            <person name="Li C.Y."/>
            <person name="Huang L."/>
            <person name="Wang Z.W."/>
            <person name="Zhao X."/>
            <person name="Zhong W.Y."/>
            <person name="Peng D.H."/>
            <person name="Ahmad S."/>
            <person name="Lan S."/>
            <person name="Zhang J.S."/>
            <person name="Tsai W.C."/>
            <person name="Van de Peer Y."/>
            <person name="Liu Z.J."/>
        </authorList>
    </citation>
    <scope>NUCLEOTIDE SEQUENCE</scope>
    <source>
        <strain evidence="1">SCP</strain>
    </source>
</reference>
<evidence type="ECO:0000313" key="1">
    <source>
        <dbReference type="EMBL" id="KAK1257519.1"/>
    </source>
</evidence>
<evidence type="ECO:0008006" key="3">
    <source>
        <dbReference type="Google" id="ProtNLM"/>
    </source>
</evidence>
<comment type="caution">
    <text evidence="1">The sequence shown here is derived from an EMBL/GenBank/DDBJ whole genome shotgun (WGS) entry which is preliminary data.</text>
</comment>
<keyword evidence="2" id="KW-1185">Reference proteome</keyword>
<protein>
    <recommendedName>
        <fullName evidence="3">Reverse transcriptase</fullName>
    </recommendedName>
</protein>
<dbReference type="PANTHER" id="PTHR33116">
    <property type="entry name" value="REVERSE TRANSCRIPTASE ZINC-BINDING DOMAIN-CONTAINING PROTEIN-RELATED-RELATED"/>
    <property type="match status" value="1"/>
</dbReference>
<name>A0AAV8ZYF4_ACOGR</name>
<evidence type="ECO:0000313" key="2">
    <source>
        <dbReference type="Proteomes" id="UP001179952"/>
    </source>
</evidence>
<accession>A0AAV8ZYF4</accession>
<organism evidence="1 2">
    <name type="scientific">Acorus gramineus</name>
    <name type="common">Dwarf sweet flag</name>
    <dbReference type="NCBI Taxonomy" id="55184"/>
    <lineage>
        <taxon>Eukaryota</taxon>
        <taxon>Viridiplantae</taxon>
        <taxon>Streptophyta</taxon>
        <taxon>Embryophyta</taxon>
        <taxon>Tracheophyta</taxon>
        <taxon>Spermatophyta</taxon>
        <taxon>Magnoliopsida</taxon>
        <taxon>Liliopsida</taxon>
        <taxon>Acoraceae</taxon>
        <taxon>Acorus</taxon>
    </lineage>
</organism>
<sequence>MKELFDWFSNISGLHVNPSKSQLFLSSSNEEFSQTLGIQSLSLPVKNLGLPLLRGVLTHQLCLPLIDKIRAKLQSWSAIFLSKAGKIELMKSVLFSLSIYWTSAFALPKKTLR</sequence>
<gene>
    <name evidence="1" type="ORF">QJS04_geneDACA023798</name>
</gene>
<dbReference type="PANTHER" id="PTHR33116:SF78">
    <property type="entry name" value="OS12G0587133 PROTEIN"/>
    <property type="match status" value="1"/>
</dbReference>
<proteinExistence type="predicted"/>